<dbReference type="AlphaFoldDB" id="A0AAW0DSA8"/>
<comment type="caution">
    <text evidence="1">The sequence shown here is derived from an EMBL/GenBank/DDBJ whole genome shotgun (WGS) entry which is preliminary data.</text>
</comment>
<dbReference type="Proteomes" id="UP001383192">
    <property type="component" value="Unassembled WGS sequence"/>
</dbReference>
<protein>
    <submittedName>
        <fullName evidence="1">Uncharacterized protein</fullName>
    </submittedName>
</protein>
<accession>A0AAW0DSA8</accession>
<evidence type="ECO:0000313" key="2">
    <source>
        <dbReference type="Proteomes" id="UP001383192"/>
    </source>
</evidence>
<reference evidence="1 2" key="1">
    <citation type="submission" date="2024-01" db="EMBL/GenBank/DDBJ databases">
        <title>A draft genome for a cacao thread blight-causing isolate of Paramarasmius palmivorus.</title>
        <authorList>
            <person name="Baruah I.K."/>
            <person name="Bukari Y."/>
            <person name="Amoako-Attah I."/>
            <person name="Meinhardt L.W."/>
            <person name="Bailey B.A."/>
            <person name="Cohen S.P."/>
        </authorList>
    </citation>
    <scope>NUCLEOTIDE SEQUENCE [LARGE SCALE GENOMIC DNA]</scope>
    <source>
        <strain evidence="1 2">GH-12</strain>
    </source>
</reference>
<name>A0AAW0DSA8_9AGAR</name>
<proteinExistence type="predicted"/>
<sequence length="128" mass="14682">MDFSGASIGGSPIFNNVEGDQHNRYFNGKVIYVREEKRRTKYDEFRYIISGDIYGLEEIATRDIRDLWHFPNGPTSPLQVKAQRTIYSAKLQSFDNTSFTVVSYSGPDAHVAWEKDFLDSVTHLILVD</sequence>
<organism evidence="1 2">
    <name type="scientific">Paramarasmius palmivorus</name>
    <dbReference type="NCBI Taxonomy" id="297713"/>
    <lineage>
        <taxon>Eukaryota</taxon>
        <taxon>Fungi</taxon>
        <taxon>Dikarya</taxon>
        <taxon>Basidiomycota</taxon>
        <taxon>Agaricomycotina</taxon>
        <taxon>Agaricomycetes</taxon>
        <taxon>Agaricomycetidae</taxon>
        <taxon>Agaricales</taxon>
        <taxon>Marasmiineae</taxon>
        <taxon>Marasmiaceae</taxon>
        <taxon>Paramarasmius</taxon>
    </lineage>
</organism>
<dbReference type="EMBL" id="JAYKXP010000009">
    <property type="protein sequence ID" value="KAK7054478.1"/>
    <property type="molecule type" value="Genomic_DNA"/>
</dbReference>
<gene>
    <name evidence="1" type="ORF">VNI00_003676</name>
</gene>
<keyword evidence="2" id="KW-1185">Reference proteome</keyword>
<evidence type="ECO:0000313" key="1">
    <source>
        <dbReference type="EMBL" id="KAK7054478.1"/>
    </source>
</evidence>